<protein>
    <submittedName>
        <fullName evidence="1">(northern house mosquito) hypothetical protein</fullName>
    </submittedName>
</protein>
<dbReference type="EMBL" id="HBUE01010469">
    <property type="protein sequence ID" value="CAG6448133.1"/>
    <property type="molecule type" value="Transcribed_RNA"/>
</dbReference>
<organism evidence="1">
    <name type="scientific">Culex pipiens</name>
    <name type="common">House mosquito</name>
    <dbReference type="NCBI Taxonomy" id="7175"/>
    <lineage>
        <taxon>Eukaryota</taxon>
        <taxon>Metazoa</taxon>
        <taxon>Ecdysozoa</taxon>
        <taxon>Arthropoda</taxon>
        <taxon>Hexapoda</taxon>
        <taxon>Insecta</taxon>
        <taxon>Pterygota</taxon>
        <taxon>Neoptera</taxon>
        <taxon>Endopterygota</taxon>
        <taxon>Diptera</taxon>
        <taxon>Nematocera</taxon>
        <taxon>Culicoidea</taxon>
        <taxon>Culicidae</taxon>
        <taxon>Culicinae</taxon>
        <taxon>Culicini</taxon>
        <taxon>Culex</taxon>
        <taxon>Culex</taxon>
    </lineage>
</organism>
<reference evidence="1" key="1">
    <citation type="submission" date="2021-05" db="EMBL/GenBank/DDBJ databases">
        <authorList>
            <person name="Alioto T."/>
            <person name="Alioto T."/>
            <person name="Gomez Garrido J."/>
        </authorList>
    </citation>
    <scope>NUCLEOTIDE SEQUENCE</scope>
</reference>
<dbReference type="EMBL" id="HBUE01010477">
    <property type="protein sequence ID" value="CAG6448134.1"/>
    <property type="molecule type" value="Transcribed_RNA"/>
</dbReference>
<proteinExistence type="predicted"/>
<dbReference type="AlphaFoldDB" id="A0A8D8A0R6"/>
<accession>A0A8D8A0R6</accession>
<evidence type="ECO:0000313" key="1">
    <source>
        <dbReference type="EMBL" id="CAG6448134.1"/>
    </source>
</evidence>
<name>A0A8D8A0R6_CULPI</name>
<sequence>MLETPLTGRVMEHAAEYEVGRVTGEAWTTVNGEQCCPAGPNRLRRRTQKKAWKNPYAREIFFCKTNVQEIARQEVIKRLKYTDPAAIEAVAKLYPVPPGCSGDTLKRPLCASGIHCTSLGSRERVRTRSTACIWMMRSSWMPPGLKRAG</sequence>